<comment type="caution">
    <text evidence="2">The sequence shown here is derived from an EMBL/GenBank/DDBJ whole genome shotgun (WGS) entry which is preliminary data.</text>
</comment>
<dbReference type="EMBL" id="JAVRQU010000010">
    <property type="protein sequence ID" value="KAK5697909.1"/>
    <property type="molecule type" value="Genomic_DNA"/>
</dbReference>
<dbReference type="Proteomes" id="UP001310594">
    <property type="component" value="Unassembled WGS sequence"/>
</dbReference>
<feature type="region of interest" description="Disordered" evidence="1">
    <location>
        <begin position="127"/>
        <end position="151"/>
    </location>
</feature>
<accession>A0AAN7ZTJ4</accession>
<evidence type="ECO:0000256" key="1">
    <source>
        <dbReference type="SAM" id="MobiDB-lite"/>
    </source>
</evidence>
<dbReference type="AlphaFoldDB" id="A0AAN7ZTJ4"/>
<feature type="region of interest" description="Disordered" evidence="1">
    <location>
        <begin position="1"/>
        <end position="20"/>
    </location>
</feature>
<evidence type="ECO:0000313" key="3">
    <source>
        <dbReference type="Proteomes" id="UP001310594"/>
    </source>
</evidence>
<protein>
    <submittedName>
        <fullName evidence="2">Uncharacterized protein</fullName>
    </submittedName>
</protein>
<name>A0AAN7ZTJ4_9PEZI</name>
<evidence type="ECO:0000313" key="2">
    <source>
        <dbReference type="EMBL" id="KAK5697909.1"/>
    </source>
</evidence>
<organism evidence="2 3">
    <name type="scientific">Elasticomyces elasticus</name>
    <dbReference type="NCBI Taxonomy" id="574655"/>
    <lineage>
        <taxon>Eukaryota</taxon>
        <taxon>Fungi</taxon>
        <taxon>Dikarya</taxon>
        <taxon>Ascomycota</taxon>
        <taxon>Pezizomycotina</taxon>
        <taxon>Dothideomycetes</taxon>
        <taxon>Dothideomycetidae</taxon>
        <taxon>Mycosphaerellales</taxon>
        <taxon>Teratosphaeriaceae</taxon>
        <taxon>Elasticomyces</taxon>
    </lineage>
</organism>
<sequence length="320" mass="36657">MLSTQCRQPHRPPSPQLQWSHLKTQQISASTPPTQRHCTFFPSLATSISDRLSRDVHGNFYIQGAKTGKDNRHGQLVEIFALIKGLEEFGRTMDKYLNGVKGVVEAKYGKQIRDLKAMVDRLECERMGRDGNDEPTESAANGRMKGAKSAGVLKGRSGKAMSLDEIEKMQAKHAEAISALELWKESKERDDVLTHRDVRNLQVWRDYMKGDWKVSIDTWRWLTDRKLDAVDTDRLENDARTTKTAKEMAIISSWKTATQSWIESAKMRLTDSTSYQISTVNILSQLSLRVENIEAWRTWIMSSYNATLANITLLFARRWY</sequence>
<reference evidence="2" key="1">
    <citation type="submission" date="2023-08" db="EMBL/GenBank/DDBJ databases">
        <title>Black Yeasts Isolated from many extreme environments.</title>
        <authorList>
            <person name="Coleine C."/>
            <person name="Stajich J.E."/>
            <person name="Selbmann L."/>
        </authorList>
    </citation>
    <scope>NUCLEOTIDE SEQUENCE</scope>
    <source>
        <strain evidence="2">CCFEE 5810</strain>
    </source>
</reference>
<proteinExistence type="predicted"/>
<gene>
    <name evidence="2" type="ORF">LTR97_006868</name>
</gene>